<dbReference type="AlphaFoldDB" id="A0A023BCT7"/>
<dbReference type="RefSeq" id="XP_011128903.1">
    <property type="nucleotide sequence ID" value="XM_011130601.1"/>
</dbReference>
<dbReference type="VEuPathDB" id="CryptoDB:GNI_013870"/>
<reference evidence="2" key="1">
    <citation type="submission" date="2013-12" db="EMBL/GenBank/DDBJ databases">
        <authorList>
            <person name="Omoto C.K."/>
            <person name="Sibley D."/>
            <person name="Venepally P."/>
            <person name="Hadjithomas M."/>
            <person name="Karamycheva S."/>
            <person name="Brunk B."/>
            <person name="Roos D."/>
            <person name="Caler E."/>
            <person name="Lorenzi H."/>
        </authorList>
    </citation>
    <scope>NUCLEOTIDE SEQUENCE</scope>
</reference>
<feature type="region of interest" description="Disordered" evidence="1">
    <location>
        <begin position="805"/>
        <end position="833"/>
    </location>
</feature>
<gene>
    <name evidence="2" type="ORF">GNI_013870</name>
</gene>
<evidence type="ECO:0000313" key="2">
    <source>
        <dbReference type="EMBL" id="EZG83904.1"/>
    </source>
</evidence>
<dbReference type="EMBL" id="AFNH02000102">
    <property type="protein sequence ID" value="EZG83904.1"/>
    <property type="molecule type" value="Genomic_DNA"/>
</dbReference>
<feature type="region of interest" description="Disordered" evidence="1">
    <location>
        <begin position="732"/>
        <end position="760"/>
    </location>
</feature>
<evidence type="ECO:0000256" key="1">
    <source>
        <dbReference type="SAM" id="MobiDB-lite"/>
    </source>
</evidence>
<organism evidence="2 3">
    <name type="scientific">Gregarina niphandrodes</name>
    <name type="common">Septate eugregarine</name>
    <dbReference type="NCBI Taxonomy" id="110365"/>
    <lineage>
        <taxon>Eukaryota</taxon>
        <taxon>Sar</taxon>
        <taxon>Alveolata</taxon>
        <taxon>Apicomplexa</taxon>
        <taxon>Conoidasida</taxon>
        <taxon>Gregarinasina</taxon>
        <taxon>Eugregarinorida</taxon>
        <taxon>Gregarinidae</taxon>
        <taxon>Gregarina</taxon>
    </lineage>
</organism>
<keyword evidence="3" id="KW-1185">Reference proteome</keyword>
<proteinExistence type="predicted"/>
<feature type="compositionally biased region" description="Basic and acidic residues" evidence="1">
    <location>
        <begin position="733"/>
        <end position="760"/>
    </location>
</feature>
<accession>A0A023BCT7</accession>
<comment type="caution">
    <text evidence="2">The sequence shown here is derived from an EMBL/GenBank/DDBJ whole genome shotgun (WGS) entry which is preliminary data.</text>
</comment>
<dbReference type="Proteomes" id="UP000019763">
    <property type="component" value="Unassembled WGS sequence"/>
</dbReference>
<dbReference type="GeneID" id="22910767"/>
<evidence type="ECO:0000313" key="3">
    <source>
        <dbReference type="Proteomes" id="UP000019763"/>
    </source>
</evidence>
<name>A0A023BCT7_GRENI</name>
<feature type="region of interest" description="Disordered" evidence="1">
    <location>
        <begin position="438"/>
        <end position="487"/>
    </location>
</feature>
<protein>
    <submittedName>
        <fullName evidence="2">Uncharacterized protein</fullName>
    </submittedName>
</protein>
<sequence>MRSTVFTRGQRRARNLSNEDTGLPTGVWTSIGGRRFIDYAWIQEQLESEYPTYVHNIIQTYCSIDDAGNDATAPSQMPYVPISTIRPTRGYYSLLKQVFEEEAAADPETLIKDFRAAVEEGAVSEDSAMRLVLLHVMMLNTFNLTMAISCEELGPNIKQARELMRSYWVNTPFGIPPLLIHSLLVMAPNGMFLERCLGKLPEPDTNCYDMTSEVWKVTLWCLQRYKGAQTRLVQHGLSWPFRPIATYCASFGSVFGAVNPQYLSTPGGLLMRLLLEALDEGRTLTAADSLHFLSLPLPREFACFFIKLLSNGLLPTETVAVQYHETEFMIRSLTTILLENYVNMNRVVPHHLVKRYCAYVCSDAYRPSNEPSNRLSHLSFKRFKELVDNFGTIVDAYEVRLNHVVERGRIVPLPRLLVPPASIPPLVKPSVPDSSFVKFEASPPGVESDTPDVPMKEQSDSSDAGRRQRRRITNEDPPPLLGTMHRVDDTPSTDICTFVDNAYRRHNCKPGESAFVQFSDTGRGRNSNGIVRMAVDTPLYMDHIDKGTAVMAYIVAGAWSDQSVTRHYCGVWATDERGDKVKGGGCLIDFQTGTLYQMQKAKYTETSLYEEIGHVEPKMLHSESAVCARVEVRSQGVSFHWQDEVIASLDLPAVFSRGIASACLFSILEFRHPRGVKVSTSLPRPMFSDGEVQMHCQMAPSLVDADMVVQSTVWQWTKITGRENELILTAQGVHDDQKHSRKSSVDRRPPMRKVRAADADSSIDRENLLGLGDFPDVPIMPKPAAVPVDPYTSLPLIAPADELSLPPVLKRPRGRPRKDQPPPPPPLDMSEVNRQKRLVVAKQIWNDMLGTGFVAICPLCQFTLSKTLSTTWNIEKTEAMRPLNTEPAIEARPSRRRVGRPERKTFGVPV</sequence>
<feature type="compositionally biased region" description="Basic and acidic residues" evidence="1">
    <location>
        <begin position="454"/>
        <end position="466"/>
    </location>
</feature>